<name>A0A7D9J6M3_PARCT</name>
<dbReference type="EMBL" id="CACRXK020012337">
    <property type="protein sequence ID" value="CAB4023139.1"/>
    <property type="molecule type" value="Genomic_DNA"/>
</dbReference>
<dbReference type="Proteomes" id="UP001152795">
    <property type="component" value="Unassembled WGS sequence"/>
</dbReference>
<comment type="caution">
    <text evidence="1">The sequence shown here is derived from an EMBL/GenBank/DDBJ whole genome shotgun (WGS) entry which is preliminary data.</text>
</comment>
<sequence length="339" mass="39340">MSTAVLLAVKTFAESSSVLKHAFTFLSYVSNETLTLDVVVSYVLRFDKSQDEEDTRFRILQCSLILFSEYDEIVSISLHRVVHDSLKLYHDTGHDKKITVAFVFDMFQLLIQNKCALCIKPLIPHFRTFSERTDNLKDIVVPDLIHNKHEILINTVRLSLMLIKCREFLLSKTYLILAVKIAKNESDEDNLGLLYVSFPSIGAIYFNLAMVEGRLENIAQARNYSQLALEVLLKQRKFAHKSLEQRNENLLNLSLTCLDLKECTEFEIEYKVNFEEEKSGLPYAYKKPPTYKGTFFSRKVDKNYRLSFTIFYELSNTNPKCTLWTLTMSMKNKQVKIMS</sequence>
<evidence type="ECO:0000313" key="1">
    <source>
        <dbReference type="EMBL" id="CAB4023139.1"/>
    </source>
</evidence>
<protein>
    <submittedName>
        <fullName evidence="1">Uncharacterized protein</fullName>
    </submittedName>
</protein>
<evidence type="ECO:0000313" key="2">
    <source>
        <dbReference type="Proteomes" id="UP001152795"/>
    </source>
</evidence>
<gene>
    <name evidence="1" type="ORF">PACLA_8A028556</name>
</gene>
<organism evidence="1 2">
    <name type="scientific">Paramuricea clavata</name>
    <name type="common">Red gorgonian</name>
    <name type="synonym">Violescent sea-whip</name>
    <dbReference type="NCBI Taxonomy" id="317549"/>
    <lineage>
        <taxon>Eukaryota</taxon>
        <taxon>Metazoa</taxon>
        <taxon>Cnidaria</taxon>
        <taxon>Anthozoa</taxon>
        <taxon>Octocorallia</taxon>
        <taxon>Malacalcyonacea</taxon>
        <taxon>Plexauridae</taxon>
        <taxon>Paramuricea</taxon>
    </lineage>
</organism>
<keyword evidence="2" id="KW-1185">Reference proteome</keyword>
<accession>A0A7D9J6M3</accession>
<proteinExistence type="predicted"/>
<reference evidence="1" key="1">
    <citation type="submission" date="2020-04" db="EMBL/GenBank/DDBJ databases">
        <authorList>
            <person name="Alioto T."/>
            <person name="Alioto T."/>
            <person name="Gomez Garrido J."/>
        </authorList>
    </citation>
    <scope>NUCLEOTIDE SEQUENCE</scope>
    <source>
        <strain evidence="1">A484AB</strain>
    </source>
</reference>
<dbReference type="AlphaFoldDB" id="A0A7D9J6M3"/>